<dbReference type="InterPro" id="IPR016032">
    <property type="entry name" value="Sig_transdc_resp-reg_C-effctor"/>
</dbReference>
<dbReference type="EMBL" id="JAATJE010000001">
    <property type="protein sequence ID" value="NJC33022.1"/>
    <property type="molecule type" value="Genomic_DNA"/>
</dbReference>
<sequence>MAVDAPPAPPHPLFQVGAADLPESFDDDLGWILSKYVERTGARGGALTIHYDDGRTPEPVYAYGRPATDDALASGLAAIAEQSSLHDWRSEQASSSWQDLTVGSDGWRILSLPIASDAHQRLVMTTVHDGGDPAVLLPSEMMAQRLQPVLAGYFKLWLLNRAQRRRLDGLASALNSTDIAIMLLDGAGHIIFLNDAGRGLLDDVDGVRRVGRGFAATDPADAVKLRVAIEHVIASNRARSEAPSDARSPVVSLRRKGERRALIAAVLPVERAPANPSDPVAIVYVFTPDIDVGELLKPICQVYSLSPSEIRVAALLAEGNSVTEAAERMRVKVPTLRTYLKQIFAKTGTARQGDLIRLLMTSLIRTRSEAGHKFI</sequence>
<accession>A0ABX0XJH8</accession>
<comment type="caution">
    <text evidence="2">The sequence shown here is derived from an EMBL/GenBank/DDBJ whole genome shotgun (WGS) entry which is preliminary data.</text>
</comment>
<evidence type="ECO:0000313" key="3">
    <source>
        <dbReference type="Proteomes" id="UP000734218"/>
    </source>
</evidence>
<organism evidence="2 3">
    <name type="scientific">Sphingomonas jejuensis</name>
    <dbReference type="NCBI Taxonomy" id="904715"/>
    <lineage>
        <taxon>Bacteria</taxon>
        <taxon>Pseudomonadati</taxon>
        <taxon>Pseudomonadota</taxon>
        <taxon>Alphaproteobacteria</taxon>
        <taxon>Sphingomonadales</taxon>
        <taxon>Sphingomonadaceae</taxon>
        <taxon>Sphingomonas</taxon>
    </lineage>
</organism>
<feature type="domain" description="HTH luxR-type" evidence="1">
    <location>
        <begin position="302"/>
        <end position="359"/>
    </location>
</feature>
<dbReference type="SMART" id="SM00421">
    <property type="entry name" value="HTH_LUXR"/>
    <property type="match status" value="1"/>
</dbReference>
<evidence type="ECO:0000313" key="2">
    <source>
        <dbReference type="EMBL" id="NJC33022.1"/>
    </source>
</evidence>
<reference evidence="2 3" key="1">
    <citation type="submission" date="2020-03" db="EMBL/GenBank/DDBJ databases">
        <title>Genomic Encyclopedia of Type Strains, Phase IV (KMG-IV): sequencing the most valuable type-strain genomes for metagenomic binning, comparative biology and taxonomic classification.</title>
        <authorList>
            <person name="Goeker M."/>
        </authorList>
    </citation>
    <scope>NUCLEOTIDE SEQUENCE [LARGE SCALE GENOMIC DNA]</scope>
    <source>
        <strain evidence="2 3">DSM 27651</strain>
    </source>
</reference>
<gene>
    <name evidence="2" type="ORF">GGR88_000496</name>
</gene>
<dbReference type="GO" id="GO:0003677">
    <property type="term" value="F:DNA binding"/>
    <property type="evidence" value="ECO:0007669"/>
    <property type="project" value="UniProtKB-KW"/>
</dbReference>
<name>A0ABX0XJH8_9SPHN</name>
<dbReference type="Pfam" id="PF00196">
    <property type="entry name" value="GerE"/>
    <property type="match status" value="1"/>
</dbReference>
<dbReference type="Gene3D" id="1.10.10.10">
    <property type="entry name" value="Winged helix-like DNA-binding domain superfamily/Winged helix DNA-binding domain"/>
    <property type="match status" value="1"/>
</dbReference>
<protein>
    <submittedName>
        <fullName evidence="2">DNA-binding CsgD family transcriptional regulator</fullName>
    </submittedName>
</protein>
<dbReference type="Proteomes" id="UP000734218">
    <property type="component" value="Unassembled WGS sequence"/>
</dbReference>
<dbReference type="InterPro" id="IPR000792">
    <property type="entry name" value="Tscrpt_reg_LuxR_C"/>
</dbReference>
<dbReference type="InterPro" id="IPR036388">
    <property type="entry name" value="WH-like_DNA-bd_sf"/>
</dbReference>
<keyword evidence="2" id="KW-0238">DNA-binding</keyword>
<proteinExistence type="predicted"/>
<keyword evidence="3" id="KW-1185">Reference proteome</keyword>
<dbReference type="SUPFAM" id="SSF46894">
    <property type="entry name" value="C-terminal effector domain of the bipartite response regulators"/>
    <property type="match status" value="1"/>
</dbReference>
<dbReference type="RefSeq" id="WP_167952650.1">
    <property type="nucleotide sequence ID" value="NZ_JAATJE010000001.1"/>
</dbReference>
<evidence type="ECO:0000259" key="1">
    <source>
        <dbReference type="SMART" id="SM00421"/>
    </source>
</evidence>